<organism evidence="2 3">
    <name type="scientific">Novosphingobium flavum</name>
    <dbReference type="NCBI Taxonomy" id="1778672"/>
    <lineage>
        <taxon>Bacteria</taxon>
        <taxon>Pseudomonadati</taxon>
        <taxon>Pseudomonadota</taxon>
        <taxon>Alphaproteobacteria</taxon>
        <taxon>Sphingomonadales</taxon>
        <taxon>Sphingomonadaceae</taxon>
        <taxon>Novosphingobium</taxon>
    </lineage>
</organism>
<dbReference type="AlphaFoldDB" id="A0A7X1FTP0"/>
<protein>
    <submittedName>
        <fullName evidence="2">UrcA family protein</fullName>
    </submittedName>
</protein>
<feature type="chain" id="PRO_5030534934" evidence="1">
    <location>
        <begin position="22"/>
        <end position="125"/>
    </location>
</feature>
<keyword evidence="1" id="KW-0732">Signal</keyword>
<comment type="caution">
    <text evidence="2">The sequence shown here is derived from an EMBL/GenBank/DDBJ whole genome shotgun (WGS) entry which is preliminary data.</text>
</comment>
<feature type="signal peptide" evidence="1">
    <location>
        <begin position="1"/>
        <end position="21"/>
    </location>
</feature>
<evidence type="ECO:0000313" key="2">
    <source>
        <dbReference type="EMBL" id="MBC2666768.1"/>
    </source>
</evidence>
<proteinExistence type="predicted"/>
<accession>A0A7X1FTP0</accession>
<keyword evidence="3" id="KW-1185">Reference proteome</keyword>
<dbReference type="RefSeq" id="WP_185665072.1">
    <property type="nucleotide sequence ID" value="NZ_JACLAW010000012.1"/>
</dbReference>
<dbReference type="EMBL" id="JACLAW010000012">
    <property type="protein sequence ID" value="MBC2666768.1"/>
    <property type="molecule type" value="Genomic_DNA"/>
</dbReference>
<evidence type="ECO:0000313" key="3">
    <source>
        <dbReference type="Proteomes" id="UP000566813"/>
    </source>
</evidence>
<sequence length="125" mass="13362">MKIALLSLALLAGIPGSAALAAEPDNQPMTVEGQPVTEDMYVLRIAYGDLNLTQPDQARELKSRVKVAIRGNCNELFPILPHSDSWTCQAKAQRVADPQVVAAIQQAGTLASGTGAPIILRFARR</sequence>
<reference evidence="2 3" key="1">
    <citation type="submission" date="2020-08" db="EMBL/GenBank/DDBJ databases">
        <title>The genome sequence of type strain Novosphingobium flavum NBRC 111647.</title>
        <authorList>
            <person name="Liu Y."/>
        </authorList>
    </citation>
    <scope>NUCLEOTIDE SEQUENCE [LARGE SCALE GENOMIC DNA]</scope>
    <source>
        <strain evidence="2 3">NBRC 111647</strain>
    </source>
</reference>
<gene>
    <name evidence="2" type="ORF">H7F51_14710</name>
</gene>
<evidence type="ECO:0000256" key="1">
    <source>
        <dbReference type="SAM" id="SignalP"/>
    </source>
</evidence>
<dbReference type="NCBIfam" id="TIGR04433">
    <property type="entry name" value="UrcA_uranyl"/>
    <property type="match status" value="1"/>
</dbReference>
<name>A0A7X1FTP0_9SPHN</name>
<dbReference type="Proteomes" id="UP000566813">
    <property type="component" value="Unassembled WGS sequence"/>
</dbReference>
<dbReference type="InterPro" id="IPR030972">
    <property type="entry name" value="UrcA_uranyl"/>
</dbReference>